<accession>A0ABY4NWX1</accession>
<dbReference type="Pfam" id="PF04203">
    <property type="entry name" value="Sortase"/>
    <property type="match status" value="1"/>
</dbReference>
<evidence type="ECO:0000256" key="1">
    <source>
        <dbReference type="ARBA" id="ARBA00022801"/>
    </source>
</evidence>
<dbReference type="InterPro" id="IPR023365">
    <property type="entry name" value="Sortase_dom-sf"/>
</dbReference>
<dbReference type="Proteomes" id="UP000830158">
    <property type="component" value="Chromosome"/>
</dbReference>
<dbReference type="InterPro" id="IPR005754">
    <property type="entry name" value="Sortase"/>
</dbReference>
<dbReference type="PROSITE" id="PS51257">
    <property type="entry name" value="PROKAR_LIPOPROTEIN"/>
    <property type="match status" value="1"/>
</dbReference>
<evidence type="ECO:0000313" key="4">
    <source>
        <dbReference type="Proteomes" id="UP000830158"/>
    </source>
</evidence>
<dbReference type="NCBIfam" id="NF033748">
    <property type="entry name" value="class_F_sortase"/>
    <property type="match status" value="1"/>
</dbReference>
<dbReference type="SUPFAM" id="SSF63817">
    <property type="entry name" value="Sortase"/>
    <property type="match status" value="1"/>
</dbReference>
<keyword evidence="1" id="KW-0378">Hydrolase</keyword>
<organism evidence="3 4">
    <name type="scientific">Amycolatopsis thermalba</name>
    <dbReference type="NCBI Taxonomy" id="944492"/>
    <lineage>
        <taxon>Bacteria</taxon>
        <taxon>Bacillati</taxon>
        <taxon>Actinomycetota</taxon>
        <taxon>Actinomycetes</taxon>
        <taxon>Pseudonocardiales</taxon>
        <taxon>Pseudonocardiaceae</taxon>
        <taxon>Amycolatopsis</taxon>
    </lineage>
</organism>
<evidence type="ECO:0000256" key="2">
    <source>
        <dbReference type="SAM" id="SignalP"/>
    </source>
</evidence>
<protein>
    <submittedName>
        <fullName evidence="3">Class F sortase</fullName>
    </submittedName>
</protein>
<keyword evidence="2" id="KW-0732">Signal</keyword>
<dbReference type="CDD" id="cd05829">
    <property type="entry name" value="Sortase_F"/>
    <property type="match status" value="1"/>
</dbReference>
<dbReference type="EMBL" id="CP091196">
    <property type="protein sequence ID" value="UQS24579.1"/>
    <property type="molecule type" value="Genomic_DNA"/>
</dbReference>
<feature type="signal peptide" evidence="2">
    <location>
        <begin position="1"/>
        <end position="20"/>
    </location>
</feature>
<dbReference type="InterPro" id="IPR042001">
    <property type="entry name" value="Sortase_F"/>
</dbReference>
<gene>
    <name evidence="3" type="ORF">L1857_18025</name>
</gene>
<dbReference type="Gene3D" id="2.40.260.10">
    <property type="entry name" value="Sortase"/>
    <property type="match status" value="1"/>
</dbReference>
<sequence>MRVFVALLGLLLLGGCAAQQAPVPVPPGVTTAETTAEAAAPVEPELVDIPRIGARSTLVPLGLNADDTIEVPPVTQPMQAGWYRHGPAPGEAGPAVILGHVDGGGQKGIFHRLKELAPGDEVAVSRKDGSVVRFAVSRVEQIDKDEFPTEAVYGDTAGPELRLITCGGSFDRAAHSYRDNIIVFAVLR</sequence>
<name>A0ABY4NWX1_9PSEU</name>
<feature type="chain" id="PRO_5047311904" evidence="2">
    <location>
        <begin position="21"/>
        <end position="188"/>
    </location>
</feature>
<evidence type="ECO:0000313" key="3">
    <source>
        <dbReference type="EMBL" id="UQS24579.1"/>
    </source>
</evidence>
<proteinExistence type="predicted"/>
<keyword evidence="4" id="KW-1185">Reference proteome</keyword>
<reference evidence="3" key="1">
    <citation type="submission" date="2022-01" db="EMBL/GenBank/DDBJ databases">
        <title>PSI-footprinting approach for the identification of protein synthesis inhibitor producers.</title>
        <authorList>
            <person name="Handel F."/>
            <person name="Kulik A."/>
            <person name="Wex K.W."/>
            <person name="Berscheid A."/>
            <person name="Saur J.S."/>
            <person name="Winkler A."/>
            <person name="Wibberg D."/>
            <person name="Kalinowski J."/>
            <person name="Broetz-Oesterhelt H."/>
            <person name="Mast Y."/>
        </authorList>
    </citation>
    <scope>NUCLEOTIDE SEQUENCE</scope>
    <source>
        <strain evidence="3">KNN 49.3e</strain>
    </source>
</reference>